<keyword evidence="1" id="KW-1133">Transmembrane helix</keyword>
<feature type="transmembrane region" description="Helical" evidence="1">
    <location>
        <begin position="45"/>
        <end position="68"/>
    </location>
</feature>
<dbReference type="AlphaFoldDB" id="A0A2P5AES8"/>
<accession>A0A2P5AES8</accession>
<keyword evidence="1" id="KW-0812">Transmembrane</keyword>
<proteinExistence type="predicted"/>
<keyword evidence="1" id="KW-0472">Membrane</keyword>
<evidence type="ECO:0000313" key="2">
    <source>
        <dbReference type="EMBL" id="PON35037.1"/>
    </source>
</evidence>
<dbReference type="EMBL" id="JXTC01000902">
    <property type="protein sequence ID" value="PON35037.1"/>
    <property type="molecule type" value="Genomic_DNA"/>
</dbReference>
<name>A0A2P5AES8_TREOI</name>
<evidence type="ECO:0000256" key="1">
    <source>
        <dbReference type="SAM" id="Phobius"/>
    </source>
</evidence>
<evidence type="ECO:0008006" key="4">
    <source>
        <dbReference type="Google" id="ProtNLM"/>
    </source>
</evidence>
<gene>
    <name evidence="2" type="ORF">TorRG33x02_352320</name>
</gene>
<comment type="caution">
    <text evidence="2">The sequence shown here is derived from an EMBL/GenBank/DDBJ whole genome shotgun (WGS) entry which is preliminary data.</text>
</comment>
<dbReference type="InParanoid" id="A0A2P5AES8"/>
<keyword evidence="3" id="KW-1185">Reference proteome</keyword>
<sequence>MSCEDLCGSEFLLVRLRAFLRKAVKTLLLCFSVCKHGLEIVTFNYIFLINFSFAGAWWYIIEFSIVIVRDFSAVKTPTSIFIEGMCKAGNLAAAKELFLESSLKGL</sequence>
<organism evidence="2 3">
    <name type="scientific">Trema orientale</name>
    <name type="common">Charcoal tree</name>
    <name type="synonym">Celtis orientalis</name>
    <dbReference type="NCBI Taxonomy" id="63057"/>
    <lineage>
        <taxon>Eukaryota</taxon>
        <taxon>Viridiplantae</taxon>
        <taxon>Streptophyta</taxon>
        <taxon>Embryophyta</taxon>
        <taxon>Tracheophyta</taxon>
        <taxon>Spermatophyta</taxon>
        <taxon>Magnoliopsida</taxon>
        <taxon>eudicotyledons</taxon>
        <taxon>Gunneridae</taxon>
        <taxon>Pentapetalae</taxon>
        <taxon>rosids</taxon>
        <taxon>fabids</taxon>
        <taxon>Rosales</taxon>
        <taxon>Cannabaceae</taxon>
        <taxon>Trema</taxon>
    </lineage>
</organism>
<protein>
    <recommendedName>
        <fullName evidence="4">Pentatricopeptide repeat</fullName>
    </recommendedName>
</protein>
<dbReference type="Proteomes" id="UP000237000">
    <property type="component" value="Unassembled WGS sequence"/>
</dbReference>
<evidence type="ECO:0000313" key="3">
    <source>
        <dbReference type="Proteomes" id="UP000237000"/>
    </source>
</evidence>
<reference evidence="3" key="1">
    <citation type="submission" date="2016-06" db="EMBL/GenBank/DDBJ databases">
        <title>Parallel loss of symbiosis genes in relatives of nitrogen-fixing non-legume Parasponia.</title>
        <authorList>
            <person name="Van Velzen R."/>
            <person name="Holmer R."/>
            <person name="Bu F."/>
            <person name="Rutten L."/>
            <person name="Van Zeijl A."/>
            <person name="Liu W."/>
            <person name="Santuari L."/>
            <person name="Cao Q."/>
            <person name="Sharma T."/>
            <person name="Shen D."/>
            <person name="Roswanjaya Y."/>
            <person name="Wardhani T."/>
            <person name="Kalhor M.S."/>
            <person name="Jansen J."/>
            <person name="Van den Hoogen J."/>
            <person name="Gungor B."/>
            <person name="Hartog M."/>
            <person name="Hontelez J."/>
            <person name="Verver J."/>
            <person name="Yang W.-C."/>
            <person name="Schijlen E."/>
            <person name="Repin R."/>
            <person name="Schilthuizen M."/>
            <person name="Schranz E."/>
            <person name="Heidstra R."/>
            <person name="Miyata K."/>
            <person name="Fedorova E."/>
            <person name="Kohlen W."/>
            <person name="Bisseling T."/>
            <person name="Smit S."/>
            <person name="Geurts R."/>
        </authorList>
    </citation>
    <scope>NUCLEOTIDE SEQUENCE [LARGE SCALE GENOMIC DNA]</scope>
    <source>
        <strain evidence="3">cv. RG33-2</strain>
    </source>
</reference>